<dbReference type="Proteomes" id="UP000611945">
    <property type="component" value="Unassembled WGS sequence"/>
</dbReference>
<feature type="transmembrane region" description="Helical" evidence="5">
    <location>
        <begin position="265"/>
        <end position="283"/>
    </location>
</feature>
<dbReference type="InterPro" id="IPR047200">
    <property type="entry name" value="MFS_YcaD-like"/>
</dbReference>
<keyword evidence="3 5" id="KW-0472">Membrane</keyword>
<feature type="transmembrane region" description="Helical" evidence="5">
    <location>
        <begin position="289"/>
        <end position="306"/>
    </location>
</feature>
<dbReference type="EMBL" id="JACSQG010000010">
    <property type="protein sequence ID" value="MBD7978548.1"/>
    <property type="molecule type" value="Genomic_DNA"/>
</dbReference>
<feature type="transmembrane region" description="Helical" evidence="5">
    <location>
        <begin position="131"/>
        <end position="152"/>
    </location>
</feature>
<feature type="region of interest" description="Disordered" evidence="4">
    <location>
        <begin position="402"/>
        <end position="431"/>
    </location>
</feature>
<organism evidence="6 7">
    <name type="scientific">Serpens gallinarum</name>
    <dbReference type="NCBI Taxonomy" id="2763075"/>
    <lineage>
        <taxon>Bacteria</taxon>
        <taxon>Pseudomonadati</taxon>
        <taxon>Pseudomonadota</taxon>
        <taxon>Gammaproteobacteria</taxon>
        <taxon>Pseudomonadales</taxon>
        <taxon>Pseudomonadaceae</taxon>
        <taxon>Pseudomonas</taxon>
    </lineage>
</organism>
<evidence type="ECO:0000313" key="7">
    <source>
        <dbReference type="Proteomes" id="UP000611945"/>
    </source>
</evidence>
<evidence type="ECO:0000256" key="1">
    <source>
        <dbReference type="ARBA" id="ARBA00022692"/>
    </source>
</evidence>
<comment type="caution">
    <text evidence="6">The sequence shown here is derived from an EMBL/GenBank/DDBJ whole genome shotgun (WGS) entry which is preliminary data.</text>
</comment>
<keyword evidence="2 5" id="KW-1133">Transmembrane helix</keyword>
<dbReference type="InterPro" id="IPR036259">
    <property type="entry name" value="MFS_trans_sf"/>
</dbReference>
<dbReference type="RefSeq" id="WP_251837334.1">
    <property type="nucleotide sequence ID" value="NZ_JACSQG010000010.1"/>
</dbReference>
<dbReference type="CDD" id="cd17477">
    <property type="entry name" value="MFS_YcaD_like"/>
    <property type="match status" value="1"/>
</dbReference>
<sequence>MRATLPPLLSLLNGVALLLLGTGLFNTLITLRAITEGFSDTVIGLLTSGYFAGYLLGSWVTVPLIRRIGHIRAFALCAALATIVTLLHVVLVNPWVWLGLRLLFGIVVVTLYMVIESWLNAKATGDKRGQVFAVYMFVNLGALTVAQQLLHLESAQSFLLFALAAMLICAAAVPITVTRQAQPTLPEVPHIHVPQLFRVSRLAVVSAALAGLALSAFWGLAPLYASHRGFDASEVASLMSVTILGGALLQWPIGLFSDTHERPVVLLWIAGLATLVSLIMSQLPASTALWIAAFIWGGLTFSLYSVTVTHMIDRLPPEDVLSGTTGLLVINGFGAAIGPVVAGAVMGWLGPQGLPLFHAITLGILTLFTFVRIGQVREHAKSHTPHVTMLRTSQTVLEMMPEVTDPPQQTGEADLQDEAEADSREEDPGKG</sequence>
<evidence type="ECO:0000256" key="4">
    <source>
        <dbReference type="SAM" id="MobiDB-lite"/>
    </source>
</evidence>
<evidence type="ECO:0000256" key="2">
    <source>
        <dbReference type="ARBA" id="ARBA00022989"/>
    </source>
</evidence>
<feature type="transmembrane region" description="Helical" evidence="5">
    <location>
        <begin position="158"/>
        <end position="178"/>
    </location>
</feature>
<feature type="transmembrane region" description="Helical" evidence="5">
    <location>
        <begin position="41"/>
        <end position="61"/>
    </location>
</feature>
<feature type="transmembrane region" description="Helical" evidence="5">
    <location>
        <begin position="98"/>
        <end position="119"/>
    </location>
</feature>
<proteinExistence type="predicted"/>
<evidence type="ECO:0000256" key="5">
    <source>
        <dbReference type="SAM" id="Phobius"/>
    </source>
</evidence>
<feature type="compositionally biased region" description="Acidic residues" evidence="4">
    <location>
        <begin position="414"/>
        <end position="425"/>
    </location>
</feature>
<name>A0ABR8TRZ0_9PSED</name>
<evidence type="ECO:0000313" key="6">
    <source>
        <dbReference type="EMBL" id="MBD7978548.1"/>
    </source>
</evidence>
<accession>A0ABR8TRZ0</accession>
<keyword evidence="1 5" id="KW-0812">Transmembrane</keyword>
<dbReference type="PANTHER" id="PTHR23521:SF3">
    <property type="entry name" value="MFS TRANSPORTER"/>
    <property type="match status" value="1"/>
</dbReference>
<dbReference type="InterPro" id="IPR011701">
    <property type="entry name" value="MFS"/>
</dbReference>
<feature type="transmembrane region" description="Helical" evidence="5">
    <location>
        <begin position="199"/>
        <end position="223"/>
    </location>
</feature>
<feature type="transmembrane region" description="Helical" evidence="5">
    <location>
        <begin position="235"/>
        <end position="253"/>
    </location>
</feature>
<dbReference type="SUPFAM" id="SSF103473">
    <property type="entry name" value="MFS general substrate transporter"/>
    <property type="match status" value="1"/>
</dbReference>
<dbReference type="PANTHER" id="PTHR23521">
    <property type="entry name" value="TRANSPORTER MFS SUPERFAMILY"/>
    <property type="match status" value="1"/>
</dbReference>
<dbReference type="Gene3D" id="1.20.1250.20">
    <property type="entry name" value="MFS general substrate transporter like domains"/>
    <property type="match status" value="2"/>
</dbReference>
<feature type="transmembrane region" description="Helical" evidence="5">
    <location>
        <begin position="355"/>
        <end position="373"/>
    </location>
</feature>
<feature type="transmembrane region" description="Helical" evidence="5">
    <location>
        <begin position="73"/>
        <end position="92"/>
    </location>
</feature>
<keyword evidence="7" id="KW-1185">Reference proteome</keyword>
<dbReference type="Pfam" id="PF07690">
    <property type="entry name" value="MFS_1"/>
    <property type="match status" value="1"/>
</dbReference>
<protein>
    <submittedName>
        <fullName evidence="6">MFS transporter</fullName>
    </submittedName>
</protein>
<feature type="transmembrane region" description="Helical" evidence="5">
    <location>
        <begin position="327"/>
        <end position="349"/>
    </location>
</feature>
<evidence type="ECO:0000256" key="3">
    <source>
        <dbReference type="ARBA" id="ARBA00023136"/>
    </source>
</evidence>
<gene>
    <name evidence="6" type="ORF">H9642_15290</name>
</gene>
<reference evidence="6 7" key="1">
    <citation type="submission" date="2020-08" db="EMBL/GenBank/DDBJ databases">
        <title>A Genomic Blueprint of the Chicken Gut Microbiome.</title>
        <authorList>
            <person name="Gilroy R."/>
            <person name="Ravi A."/>
            <person name="Getino M."/>
            <person name="Pursley I."/>
            <person name="Horton D.L."/>
            <person name="Alikhan N.-F."/>
            <person name="Baker D."/>
            <person name="Gharbi K."/>
            <person name="Hall N."/>
            <person name="Watson M."/>
            <person name="Adriaenssens E.M."/>
            <person name="Foster-Nyarko E."/>
            <person name="Jarju S."/>
            <person name="Secka A."/>
            <person name="Antonio M."/>
            <person name="Oren A."/>
            <person name="Chaudhuri R."/>
            <person name="La Ragione R.M."/>
            <person name="Hildebrand F."/>
            <person name="Pallen M.J."/>
        </authorList>
    </citation>
    <scope>NUCLEOTIDE SEQUENCE [LARGE SCALE GENOMIC DNA]</scope>
    <source>
        <strain evidence="6 7">Sa2CUA2</strain>
    </source>
</reference>